<dbReference type="AlphaFoldDB" id="A0A843X0E6"/>
<organism evidence="2 3">
    <name type="scientific">Colocasia esculenta</name>
    <name type="common">Wild taro</name>
    <name type="synonym">Arum esculentum</name>
    <dbReference type="NCBI Taxonomy" id="4460"/>
    <lineage>
        <taxon>Eukaryota</taxon>
        <taxon>Viridiplantae</taxon>
        <taxon>Streptophyta</taxon>
        <taxon>Embryophyta</taxon>
        <taxon>Tracheophyta</taxon>
        <taxon>Spermatophyta</taxon>
        <taxon>Magnoliopsida</taxon>
        <taxon>Liliopsida</taxon>
        <taxon>Araceae</taxon>
        <taxon>Aroideae</taxon>
        <taxon>Colocasieae</taxon>
        <taxon>Colocasia</taxon>
    </lineage>
</organism>
<evidence type="ECO:0000313" key="3">
    <source>
        <dbReference type="Proteomes" id="UP000652761"/>
    </source>
</evidence>
<keyword evidence="3" id="KW-1185">Reference proteome</keyword>
<reference evidence="2" key="1">
    <citation type="submission" date="2017-07" db="EMBL/GenBank/DDBJ databases">
        <title>Taro Niue Genome Assembly and Annotation.</title>
        <authorList>
            <person name="Atibalentja N."/>
            <person name="Keating K."/>
            <person name="Fields C.J."/>
        </authorList>
    </citation>
    <scope>NUCLEOTIDE SEQUENCE</scope>
    <source>
        <strain evidence="2">Niue_2</strain>
        <tissue evidence="2">Leaf</tissue>
    </source>
</reference>
<dbReference type="Proteomes" id="UP000652761">
    <property type="component" value="Unassembled WGS sequence"/>
</dbReference>
<proteinExistence type="predicted"/>
<evidence type="ECO:0000313" key="2">
    <source>
        <dbReference type="EMBL" id="MQM11331.1"/>
    </source>
</evidence>
<gene>
    <name evidence="2" type="ORF">Taro_044236</name>
</gene>
<feature type="compositionally biased region" description="Low complexity" evidence="1">
    <location>
        <begin position="59"/>
        <end position="70"/>
    </location>
</feature>
<sequence length="166" mass="18228">MHVAVPNGNNQQETTELFSFGRPKEEKLKSHHHPQRKALAITKSPFLRLFAAFSFQSTQSTGGSTRSTGGPYIANESPAASASVRGIRRRSGNEPSTSVTSALWGHFPLLGQGRSRRSAIADLVPNVLALPPHRSSDDSDQKYHQLYSSGRLLKISHELLLRGCQR</sequence>
<feature type="region of interest" description="Disordered" evidence="1">
    <location>
        <begin position="59"/>
        <end position="83"/>
    </location>
</feature>
<evidence type="ECO:0000256" key="1">
    <source>
        <dbReference type="SAM" id="MobiDB-lite"/>
    </source>
</evidence>
<name>A0A843X0E6_COLES</name>
<accession>A0A843X0E6</accession>
<protein>
    <submittedName>
        <fullName evidence="2">Uncharacterized protein</fullName>
    </submittedName>
</protein>
<dbReference type="EMBL" id="NMUH01004944">
    <property type="protein sequence ID" value="MQM11331.1"/>
    <property type="molecule type" value="Genomic_DNA"/>
</dbReference>
<comment type="caution">
    <text evidence="2">The sequence shown here is derived from an EMBL/GenBank/DDBJ whole genome shotgun (WGS) entry which is preliminary data.</text>
</comment>